<evidence type="ECO:0000313" key="1">
    <source>
        <dbReference type="EMBL" id="PYB72358.1"/>
    </source>
</evidence>
<proteinExistence type="predicted"/>
<name>A0ABX5NRH8_9HYPH</name>
<reference evidence="1 2" key="1">
    <citation type="submission" date="2018-06" db="EMBL/GenBank/DDBJ databases">
        <title>Rhizobium wuzhouense sp. nov., isolated from roots of Oryza officinalis.</title>
        <authorList>
            <person name="Yuan T."/>
        </authorList>
    </citation>
    <scope>NUCLEOTIDE SEQUENCE [LARGE SCALE GENOMIC DNA]</scope>
    <source>
        <strain evidence="1 2">W44</strain>
    </source>
</reference>
<gene>
    <name evidence="1" type="ORF">DMY87_14560</name>
</gene>
<protein>
    <submittedName>
        <fullName evidence="1">Uncharacterized protein</fullName>
    </submittedName>
</protein>
<dbReference type="EMBL" id="QJRY01000005">
    <property type="protein sequence ID" value="PYB72358.1"/>
    <property type="molecule type" value="Genomic_DNA"/>
</dbReference>
<evidence type="ECO:0000313" key="2">
    <source>
        <dbReference type="Proteomes" id="UP000247536"/>
    </source>
</evidence>
<comment type="caution">
    <text evidence="1">The sequence shown here is derived from an EMBL/GenBank/DDBJ whole genome shotgun (WGS) entry which is preliminary data.</text>
</comment>
<dbReference type="Proteomes" id="UP000247536">
    <property type="component" value="Unassembled WGS sequence"/>
</dbReference>
<sequence length="70" mass="8292">MSDLVIRAETERRPFLRARLRSAVSHMPTQFCRKDYRALPAKTDAPSMLYLFVFTQFRTQNRFALLLDLL</sequence>
<keyword evidence="2" id="KW-1185">Reference proteome</keyword>
<organism evidence="1 2">
    <name type="scientific">Rhizobium wuzhouense</name>
    <dbReference type="NCBI Taxonomy" id="1986026"/>
    <lineage>
        <taxon>Bacteria</taxon>
        <taxon>Pseudomonadati</taxon>
        <taxon>Pseudomonadota</taxon>
        <taxon>Alphaproteobacteria</taxon>
        <taxon>Hyphomicrobiales</taxon>
        <taxon>Rhizobiaceae</taxon>
        <taxon>Rhizobium/Agrobacterium group</taxon>
        <taxon>Rhizobium</taxon>
    </lineage>
</organism>
<accession>A0ABX5NRH8</accession>